<dbReference type="AlphaFoldDB" id="A0A418WWZ0"/>
<evidence type="ECO:0000313" key="3">
    <source>
        <dbReference type="Proteomes" id="UP000285190"/>
    </source>
</evidence>
<dbReference type="Proteomes" id="UP000285190">
    <property type="component" value="Unassembled WGS sequence"/>
</dbReference>
<keyword evidence="1" id="KW-1133">Transmembrane helix</keyword>
<name>A0A418WWZ0_9BURK</name>
<organism evidence="2 3">
    <name type="scientific">Noviherbaspirillum cavernae</name>
    <dbReference type="NCBI Taxonomy" id="2320862"/>
    <lineage>
        <taxon>Bacteria</taxon>
        <taxon>Pseudomonadati</taxon>
        <taxon>Pseudomonadota</taxon>
        <taxon>Betaproteobacteria</taxon>
        <taxon>Burkholderiales</taxon>
        <taxon>Oxalobacteraceae</taxon>
        <taxon>Noviherbaspirillum</taxon>
    </lineage>
</organism>
<evidence type="ECO:0000256" key="1">
    <source>
        <dbReference type="SAM" id="Phobius"/>
    </source>
</evidence>
<gene>
    <name evidence="2" type="ORF">D3870_00825</name>
</gene>
<accession>A0A418WWZ0</accession>
<keyword evidence="1" id="KW-0472">Membrane</keyword>
<protein>
    <submittedName>
        <fullName evidence="2">Uncharacterized protein</fullName>
    </submittedName>
</protein>
<proteinExistence type="predicted"/>
<dbReference type="EMBL" id="QYUN01000002">
    <property type="protein sequence ID" value="RJG04756.1"/>
    <property type="molecule type" value="Genomic_DNA"/>
</dbReference>
<evidence type="ECO:0000313" key="2">
    <source>
        <dbReference type="EMBL" id="RJG04756.1"/>
    </source>
</evidence>
<reference evidence="2 3" key="1">
    <citation type="submission" date="2018-09" db="EMBL/GenBank/DDBJ databases">
        <authorList>
            <person name="Zhu H."/>
        </authorList>
    </citation>
    <scope>NUCLEOTIDE SEQUENCE [LARGE SCALE GENOMIC DNA]</scope>
    <source>
        <strain evidence="2 3">K2R10-39</strain>
    </source>
</reference>
<keyword evidence="1" id="KW-0812">Transmembrane</keyword>
<comment type="caution">
    <text evidence="2">The sequence shown here is derived from an EMBL/GenBank/DDBJ whole genome shotgun (WGS) entry which is preliminary data.</text>
</comment>
<keyword evidence="3" id="KW-1185">Reference proteome</keyword>
<feature type="transmembrane region" description="Helical" evidence="1">
    <location>
        <begin position="85"/>
        <end position="106"/>
    </location>
</feature>
<sequence length="107" mass="12431">MIPVDTTQCRPASQLISWYLVNTEAAMDNGDLELMRFMGTLNQVADWESDSLAEQKKRREIQQKNVKFKQQLQAAKQEKQRKMKILIVLFAATAACAWMFFATQIFR</sequence>